<keyword evidence="2" id="KW-0472">Membrane</keyword>
<dbReference type="InterPro" id="IPR002656">
    <property type="entry name" value="Acyl_transf_3_dom"/>
</dbReference>
<accession>A0A0K0F6F6</accession>
<feature type="transmembrane region" description="Helical" evidence="2">
    <location>
        <begin position="642"/>
        <end position="665"/>
    </location>
</feature>
<feature type="transmembrane region" description="Helical" evidence="2">
    <location>
        <begin position="512"/>
        <end position="530"/>
    </location>
</feature>
<evidence type="ECO:0000313" key="5">
    <source>
        <dbReference type="Proteomes" id="UP000035680"/>
    </source>
</evidence>
<dbReference type="SMART" id="SM00703">
    <property type="entry name" value="NRF"/>
    <property type="match status" value="1"/>
</dbReference>
<feature type="transmembrane region" description="Helical" evidence="2">
    <location>
        <begin position="429"/>
        <end position="449"/>
    </location>
</feature>
<feature type="transmembrane region" description="Helical" evidence="2">
    <location>
        <begin position="227"/>
        <end position="247"/>
    </location>
</feature>
<feature type="transmembrane region" description="Helical" evidence="2">
    <location>
        <begin position="456"/>
        <end position="479"/>
    </location>
</feature>
<dbReference type="WBParaSite" id="SVE_0440000.1">
    <property type="protein sequence ID" value="SVE_0440000.1"/>
    <property type="gene ID" value="SVE_0440000"/>
</dbReference>
<protein>
    <submittedName>
        <fullName evidence="6">NRF domain-containing protein</fullName>
    </submittedName>
</protein>
<sequence>MKILFISIFFLFNNLNIGCLGCILCHKYTPKPPVPLDEFRLPSIEFLLSTKDQVIEYCDNTSVFNLTDNCGKQIKKLFCAVKDLWSYVTNECPQNENECKKCQIEKAKKYMESSWFLAWFDSIGKMPSGISDGNYHWLGDYEQCALLSEGNFFESRYCMVNFELKGDIKQFDEECQVSTHFEAPNINLGICTPAYCTPEESKTVLKSLAPMPIEINCEPPAQLSTKSFIFIFILGMWIIFVLTMSILEHSGIDEILNLKYITNAVSIRKNFRQCFSTKRPYEKMHTLDGIQFLSALILVIGNVFNIMAPYMENVGFLYFFNKRIASQPIINYLYHVDGLLVLSALATTLRLYVHVNSIKNTIQLILDRTIRIFPIYAFILCFTTFLFARLGNGPMWSHSVMADRCEKEFWKELLFINNFFGYQETCLDGSYVIANAAQLFIILMILLYINKNFPKASIYSASFLIITSIVYTFITTVIYKTPPALIPTHPFVGRIATEDYINKIVVQPYSHIGPYFIGFLFALFIVNESFPKIVDILLYIGVLIITVLVIYTPYLFIVFGIDTHWNILFAVYSTFSNLLWSSVLLILIYLLDKKTNLISVFLSWRIFHPLSKLSYVIFLISEPVALYYFSSLHRPFHATTMAYLSVTMGIVVVSIVLSALVDVFVSRPIRNIFKFSERRKYLTESNSHINQEGNGKYGIEMSLYKRNRKPSDLQKKGNKKLNIKESDKIRHQKGCPDYESDVDDISIIEHEH</sequence>
<feature type="transmembrane region" description="Helical" evidence="2">
    <location>
        <begin position="373"/>
        <end position="391"/>
    </location>
</feature>
<feature type="region of interest" description="Disordered" evidence="1">
    <location>
        <begin position="710"/>
        <end position="740"/>
    </location>
</feature>
<dbReference type="InterPro" id="IPR006621">
    <property type="entry name" value="Nose-resist-to-fluoxetine_N"/>
</dbReference>
<reference evidence="6" key="2">
    <citation type="submission" date="2015-08" db="UniProtKB">
        <authorList>
            <consortium name="WormBaseParasite"/>
        </authorList>
    </citation>
    <scope>IDENTIFICATION</scope>
</reference>
<dbReference type="Proteomes" id="UP000035680">
    <property type="component" value="Unassembled WGS sequence"/>
</dbReference>
<dbReference type="GO" id="GO:0016747">
    <property type="term" value="F:acyltransferase activity, transferring groups other than amino-acyl groups"/>
    <property type="evidence" value="ECO:0007669"/>
    <property type="project" value="InterPro"/>
</dbReference>
<keyword evidence="2" id="KW-1133">Transmembrane helix</keyword>
<dbReference type="Pfam" id="PF20146">
    <property type="entry name" value="NRF"/>
    <property type="match status" value="1"/>
</dbReference>
<dbReference type="AlphaFoldDB" id="A0A0K0F6F6"/>
<organism evidence="5 6">
    <name type="scientific">Strongyloides venezuelensis</name>
    <name type="common">Threadworm</name>
    <dbReference type="NCBI Taxonomy" id="75913"/>
    <lineage>
        <taxon>Eukaryota</taxon>
        <taxon>Metazoa</taxon>
        <taxon>Ecdysozoa</taxon>
        <taxon>Nematoda</taxon>
        <taxon>Chromadorea</taxon>
        <taxon>Rhabditida</taxon>
        <taxon>Tylenchina</taxon>
        <taxon>Panagrolaimomorpha</taxon>
        <taxon>Strongyloidoidea</taxon>
        <taxon>Strongyloididae</taxon>
        <taxon>Strongyloides</taxon>
    </lineage>
</organism>
<keyword evidence="5" id="KW-1185">Reference proteome</keyword>
<evidence type="ECO:0000256" key="2">
    <source>
        <dbReference type="SAM" id="Phobius"/>
    </source>
</evidence>
<keyword evidence="2" id="KW-0812">Transmembrane</keyword>
<dbReference type="InterPro" id="IPR052728">
    <property type="entry name" value="O2_lipid_transport_reg"/>
</dbReference>
<feature type="signal peptide" evidence="3">
    <location>
        <begin position="1"/>
        <end position="21"/>
    </location>
</feature>
<evidence type="ECO:0000256" key="1">
    <source>
        <dbReference type="SAM" id="MobiDB-lite"/>
    </source>
</evidence>
<feature type="domain" description="Nose resistant-to-fluoxetine protein N-terminal" evidence="4">
    <location>
        <begin position="96"/>
        <end position="225"/>
    </location>
</feature>
<evidence type="ECO:0000256" key="3">
    <source>
        <dbReference type="SAM" id="SignalP"/>
    </source>
</evidence>
<name>A0A0K0F6F6_STRVS</name>
<proteinExistence type="predicted"/>
<evidence type="ECO:0000259" key="4">
    <source>
        <dbReference type="SMART" id="SM00703"/>
    </source>
</evidence>
<dbReference type="Pfam" id="PF01757">
    <property type="entry name" value="Acyl_transf_3"/>
    <property type="match status" value="1"/>
</dbReference>
<evidence type="ECO:0000313" key="6">
    <source>
        <dbReference type="WBParaSite" id="SVE_0440000.1"/>
    </source>
</evidence>
<feature type="transmembrane region" description="Helical" evidence="2">
    <location>
        <begin position="332"/>
        <end position="353"/>
    </location>
</feature>
<reference evidence="5" key="1">
    <citation type="submission" date="2014-07" db="EMBL/GenBank/DDBJ databases">
        <authorList>
            <person name="Martin A.A"/>
            <person name="De Silva N."/>
        </authorList>
    </citation>
    <scope>NUCLEOTIDE SEQUENCE</scope>
</reference>
<feature type="transmembrane region" description="Helical" evidence="2">
    <location>
        <begin position="537"/>
        <end position="561"/>
    </location>
</feature>
<feature type="transmembrane region" description="Helical" evidence="2">
    <location>
        <begin position="567"/>
        <end position="591"/>
    </location>
</feature>
<dbReference type="PANTHER" id="PTHR11161">
    <property type="entry name" value="O-ACYLTRANSFERASE"/>
    <property type="match status" value="1"/>
</dbReference>
<keyword evidence="3" id="KW-0732">Signal</keyword>
<feature type="transmembrane region" description="Helical" evidence="2">
    <location>
        <begin position="292"/>
        <end position="312"/>
    </location>
</feature>
<dbReference type="PANTHER" id="PTHR11161:SF14">
    <property type="entry name" value="NOSE RESISTANT-TO-FLUOXETINE PROTEIN N-TERMINAL DOMAIN-CONTAINING PROTEIN"/>
    <property type="match status" value="1"/>
</dbReference>
<feature type="chain" id="PRO_5005329444" evidence="3">
    <location>
        <begin position="22"/>
        <end position="752"/>
    </location>
</feature>